<feature type="compositionally biased region" description="Polar residues" evidence="1">
    <location>
        <begin position="86"/>
        <end position="97"/>
    </location>
</feature>
<keyword evidence="3" id="KW-1185">Reference proteome</keyword>
<sequence length="212" mass="23392">MDLESEATHSDTYLDAAAAESWLLSDPSTGYLEDAISGWGIWFNKENSTSYFQDQKESLYLDEPINLFSTRSATTAQLFDDSNEFNIRGQSSSQNDMHGSIIKDDNSQRSWASRDSDENDASVSKSQWKKIAYPFELVKRGGMEGETTLKDINEHIVMSPTKPIPHPIPHSVTSSSSSFSGRSLGMSGKAVVALTRIHTQGKGSITIMRTKG</sequence>
<dbReference type="PANTHER" id="PTHR33385">
    <property type="entry name" value="PROTEIN XRI1"/>
    <property type="match status" value="1"/>
</dbReference>
<dbReference type="EMBL" id="JAWXYG010000004">
    <property type="protein sequence ID" value="KAK4274993.1"/>
    <property type="molecule type" value="Genomic_DNA"/>
</dbReference>
<evidence type="ECO:0000256" key="1">
    <source>
        <dbReference type="SAM" id="MobiDB-lite"/>
    </source>
</evidence>
<dbReference type="GO" id="GO:0007143">
    <property type="term" value="P:female meiotic nuclear division"/>
    <property type="evidence" value="ECO:0007669"/>
    <property type="project" value="InterPro"/>
</dbReference>
<evidence type="ECO:0008006" key="4">
    <source>
        <dbReference type="Google" id="ProtNLM"/>
    </source>
</evidence>
<dbReference type="PANTHER" id="PTHR33385:SF13">
    <property type="entry name" value="PROTEIN XRI1"/>
    <property type="match status" value="1"/>
</dbReference>
<dbReference type="GO" id="GO:0007140">
    <property type="term" value="P:male meiotic nuclear division"/>
    <property type="evidence" value="ECO:0007669"/>
    <property type="project" value="InterPro"/>
</dbReference>
<proteinExistence type="predicted"/>
<evidence type="ECO:0000313" key="2">
    <source>
        <dbReference type="EMBL" id="KAK4274993.1"/>
    </source>
</evidence>
<reference evidence="2" key="1">
    <citation type="submission" date="2023-10" db="EMBL/GenBank/DDBJ databases">
        <title>Chromosome-level genome of the transformable northern wattle, Acacia crassicarpa.</title>
        <authorList>
            <person name="Massaro I."/>
            <person name="Sinha N.R."/>
            <person name="Poethig S."/>
            <person name="Leichty A.R."/>
        </authorList>
    </citation>
    <scope>NUCLEOTIDE SEQUENCE</scope>
    <source>
        <strain evidence="2">Acra3RX</strain>
        <tissue evidence="2">Leaf</tissue>
    </source>
</reference>
<name>A0AAE1JVM8_9FABA</name>
<dbReference type="InterPro" id="IPR039933">
    <property type="entry name" value="XRI1"/>
</dbReference>
<organism evidence="2 3">
    <name type="scientific">Acacia crassicarpa</name>
    <name type="common">northern wattle</name>
    <dbReference type="NCBI Taxonomy" id="499986"/>
    <lineage>
        <taxon>Eukaryota</taxon>
        <taxon>Viridiplantae</taxon>
        <taxon>Streptophyta</taxon>
        <taxon>Embryophyta</taxon>
        <taxon>Tracheophyta</taxon>
        <taxon>Spermatophyta</taxon>
        <taxon>Magnoliopsida</taxon>
        <taxon>eudicotyledons</taxon>
        <taxon>Gunneridae</taxon>
        <taxon>Pentapetalae</taxon>
        <taxon>rosids</taxon>
        <taxon>fabids</taxon>
        <taxon>Fabales</taxon>
        <taxon>Fabaceae</taxon>
        <taxon>Caesalpinioideae</taxon>
        <taxon>mimosoid clade</taxon>
        <taxon>Acacieae</taxon>
        <taxon>Acacia</taxon>
    </lineage>
</organism>
<feature type="region of interest" description="Disordered" evidence="1">
    <location>
        <begin position="86"/>
        <end position="119"/>
    </location>
</feature>
<dbReference type="AlphaFoldDB" id="A0AAE1JVM8"/>
<dbReference type="Proteomes" id="UP001293593">
    <property type="component" value="Unassembled WGS sequence"/>
</dbReference>
<protein>
    <recommendedName>
        <fullName evidence="4">Protein XRI1</fullName>
    </recommendedName>
</protein>
<comment type="caution">
    <text evidence="2">The sequence shown here is derived from an EMBL/GenBank/DDBJ whole genome shotgun (WGS) entry which is preliminary data.</text>
</comment>
<accession>A0AAE1JVM8</accession>
<evidence type="ECO:0000313" key="3">
    <source>
        <dbReference type="Proteomes" id="UP001293593"/>
    </source>
</evidence>
<gene>
    <name evidence="2" type="ORF">QN277_018142</name>
</gene>
<feature type="compositionally biased region" description="Basic and acidic residues" evidence="1">
    <location>
        <begin position="101"/>
        <end position="116"/>
    </location>
</feature>